<name>A0ABR0TGQ8_AURPU</name>
<dbReference type="EMBL" id="JASGXD010000009">
    <property type="protein sequence ID" value="KAK6003614.1"/>
    <property type="molecule type" value="Genomic_DNA"/>
</dbReference>
<evidence type="ECO:0000256" key="1">
    <source>
        <dbReference type="SAM" id="MobiDB-lite"/>
    </source>
</evidence>
<proteinExistence type="predicted"/>
<evidence type="ECO:0000313" key="3">
    <source>
        <dbReference type="Proteomes" id="UP001341245"/>
    </source>
</evidence>
<keyword evidence="3" id="KW-1185">Reference proteome</keyword>
<feature type="compositionally biased region" description="Polar residues" evidence="1">
    <location>
        <begin position="23"/>
        <end position="38"/>
    </location>
</feature>
<organism evidence="2 3">
    <name type="scientific">Aureobasidium pullulans</name>
    <name type="common">Black yeast</name>
    <name type="synonym">Pullularia pullulans</name>
    <dbReference type="NCBI Taxonomy" id="5580"/>
    <lineage>
        <taxon>Eukaryota</taxon>
        <taxon>Fungi</taxon>
        <taxon>Dikarya</taxon>
        <taxon>Ascomycota</taxon>
        <taxon>Pezizomycotina</taxon>
        <taxon>Dothideomycetes</taxon>
        <taxon>Dothideomycetidae</taxon>
        <taxon>Dothideales</taxon>
        <taxon>Saccotheciaceae</taxon>
        <taxon>Aureobasidium</taxon>
    </lineage>
</organism>
<protein>
    <submittedName>
        <fullName evidence="2">Uncharacterized protein</fullName>
    </submittedName>
</protein>
<reference evidence="2 3" key="1">
    <citation type="submission" date="2023-11" db="EMBL/GenBank/DDBJ databases">
        <title>Draft genome sequence and annotation of the polyextremotolerant black yeast-like fungus Aureobasidium pullulans NRRL 62042.</title>
        <authorList>
            <person name="Dielentheis-Frenken M.R.E."/>
            <person name="Wibberg D."/>
            <person name="Blank L.M."/>
            <person name="Tiso T."/>
        </authorList>
    </citation>
    <scope>NUCLEOTIDE SEQUENCE [LARGE SCALE GENOMIC DNA]</scope>
    <source>
        <strain evidence="2 3">NRRL 62042</strain>
    </source>
</reference>
<evidence type="ECO:0000313" key="2">
    <source>
        <dbReference type="EMBL" id="KAK6003614.1"/>
    </source>
</evidence>
<comment type="caution">
    <text evidence="2">The sequence shown here is derived from an EMBL/GenBank/DDBJ whole genome shotgun (WGS) entry which is preliminary data.</text>
</comment>
<dbReference type="Proteomes" id="UP001341245">
    <property type="component" value="Unassembled WGS sequence"/>
</dbReference>
<accession>A0ABR0TGQ8</accession>
<gene>
    <name evidence="2" type="ORF">QM012_009385</name>
</gene>
<feature type="region of interest" description="Disordered" evidence="1">
    <location>
        <begin position="1"/>
        <end position="47"/>
    </location>
</feature>
<sequence>MECEDEKRGPPGKVRLVNAFGDSDSQSFEDNPAGSSEPTAEGVENQEVAETEACVLVVGRAEKPLRKRLSDPHGQDSAFSCRTLNNLLIERGCN</sequence>